<dbReference type="GO" id="GO:0006950">
    <property type="term" value="P:response to stress"/>
    <property type="evidence" value="ECO:0007669"/>
    <property type="project" value="UniProtKB-ARBA"/>
</dbReference>
<comment type="subcellular location">
    <subcellularLocation>
        <location evidence="1">Nucleus</location>
    </subcellularLocation>
</comment>
<proteinExistence type="predicted"/>
<dbReference type="PANTHER" id="PTHR33172:SF37">
    <property type="entry name" value="PROTEIN OXIDATIVE STRESS 3 LIKE 1"/>
    <property type="match status" value="1"/>
</dbReference>
<organism evidence="4 5">
    <name type="scientific">Vigna unguiculata</name>
    <name type="common">Cowpea</name>
    <dbReference type="NCBI Taxonomy" id="3917"/>
    <lineage>
        <taxon>Eukaryota</taxon>
        <taxon>Viridiplantae</taxon>
        <taxon>Streptophyta</taxon>
        <taxon>Embryophyta</taxon>
        <taxon>Tracheophyta</taxon>
        <taxon>Spermatophyta</taxon>
        <taxon>Magnoliopsida</taxon>
        <taxon>eudicotyledons</taxon>
        <taxon>Gunneridae</taxon>
        <taxon>Pentapetalae</taxon>
        <taxon>rosids</taxon>
        <taxon>fabids</taxon>
        <taxon>Fabales</taxon>
        <taxon>Fabaceae</taxon>
        <taxon>Papilionoideae</taxon>
        <taxon>50 kb inversion clade</taxon>
        <taxon>NPAAA clade</taxon>
        <taxon>indigoferoid/millettioid clade</taxon>
        <taxon>Phaseoleae</taxon>
        <taxon>Vigna</taxon>
    </lineage>
</organism>
<dbReference type="Proteomes" id="UP000501690">
    <property type="component" value="Linkage Group LG7"/>
</dbReference>
<dbReference type="OrthoDB" id="691484at2759"/>
<keyword evidence="2" id="KW-0539">Nucleus</keyword>
<accession>A0A4D6MCR1</accession>
<dbReference type="EMBL" id="CP039351">
    <property type="protein sequence ID" value="QCD99155.1"/>
    <property type="molecule type" value="Genomic_DNA"/>
</dbReference>
<evidence type="ECO:0000313" key="4">
    <source>
        <dbReference type="EMBL" id="QCD99155.1"/>
    </source>
</evidence>
<gene>
    <name evidence="4" type="ORF">DEO72_LG7g436</name>
</gene>
<dbReference type="InterPro" id="IPR051992">
    <property type="entry name" value="OxStress_Response_Reg"/>
</dbReference>
<protein>
    <submittedName>
        <fullName evidence="4">Uncharacterized protein</fullName>
    </submittedName>
</protein>
<dbReference type="AlphaFoldDB" id="A0A4D6MCR1"/>
<sequence>MMITRAVLLDAPAGGAAEEECSTSSSIGRNSDESSERSVEGGENEVESSYRGPLHAMETLEEVLPIRRSISKFYNGKSKSFSTLADAASSPSVKDIAKPENAYSRRRRSFMALNHVLEKNRSYPLRFSGAGICKRPISLSRSTLALAVAINNSESSSSSITSEDSGSSSNSIQLLPPLHPRNTVVSAAYPSSPSLQNLSSWRSFSVADLQQHCAIAATMKISSASSIGNKTAHPS</sequence>
<feature type="compositionally biased region" description="Low complexity" evidence="3">
    <location>
        <begin position="156"/>
        <end position="172"/>
    </location>
</feature>
<feature type="compositionally biased region" description="Basic and acidic residues" evidence="3">
    <location>
        <begin position="30"/>
        <end position="40"/>
    </location>
</feature>
<evidence type="ECO:0000256" key="2">
    <source>
        <dbReference type="ARBA" id="ARBA00023242"/>
    </source>
</evidence>
<keyword evidence="5" id="KW-1185">Reference proteome</keyword>
<name>A0A4D6MCR1_VIGUN</name>
<feature type="region of interest" description="Disordered" evidence="3">
    <location>
        <begin position="13"/>
        <end position="52"/>
    </location>
</feature>
<evidence type="ECO:0000256" key="1">
    <source>
        <dbReference type="ARBA" id="ARBA00004123"/>
    </source>
</evidence>
<dbReference type="GO" id="GO:0005634">
    <property type="term" value="C:nucleus"/>
    <property type="evidence" value="ECO:0007669"/>
    <property type="project" value="UniProtKB-SubCell"/>
</dbReference>
<feature type="region of interest" description="Disordered" evidence="3">
    <location>
        <begin position="156"/>
        <end position="175"/>
    </location>
</feature>
<dbReference type="Gramene" id="Vigun08g040300.1.v1.2">
    <property type="protein sequence ID" value="Vigun08g040300.1.v1.2"/>
    <property type="gene ID" value="Vigun08g040300.v1.2"/>
</dbReference>
<evidence type="ECO:0000256" key="3">
    <source>
        <dbReference type="SAM" id="MobiDB-lite"/>
    </source>
</evidence>
<evidence type="ECO:0000313" key="5">
    <source>
        <dbReference type="Proteomes" id="UP000501690"/>
    </source>
</evidence>
<reference evidence="4 5" key="1">
    <citation type="submission" date="2019-04" db="EMBL/GenBank/DDBJ databases">
        <title>An improved genome assembly and genetic linkage map for asparagus bean, Vigna unguiculata ssp. sesquipedialis.</title>
        <authorList>
            <person name="Xia Q."/>
            <person name="Zhang R."/>
            <person name="Dong Y."/>
        </authorList>
    </citation>
    <scope>NUCLEOTIDE SEQUENCE [LARGE SCALE GENOMIC DNA]</scope>
    <source>
        <tissue evidence="4">Leaf</tissue>
    </source>
</reference>
<dbReference type="PANTHER" id="PTHR33172">
    <property type="entry name" value="OS08G0516900 PROTEIN"/>
    <property type="match status" value="1"/>
</dbReference>